<dbReference type="PROSITE" id="PS51084">
    <property type="entry name" value="HIT_2"/>
    <property type="match status" value="1"/>
</dbReference>
<dbReference type="InterPro" id="IPR001310">
    <property type="entry name" value="Histidine_triad_HIT"/>
</dbReference>
<dbReference type="SUPFAM" id="SSF54197">
    <property type="entry name" value="HIT-like"/>
    <property type="match status" value="1"/>
</dbReference>
<dbReference type="EMBL" id="JARSFG010000012">
    <property type="protein sequence ID" value="MEC1178652.1"/>
    <property type="molecule type" value="Genomic_DNA"/>
</dbReference>
<evidence type="ECO:0000259" key="4">
    <source>
        <dbReference type="PROSITE" id="PS51084"/>
    </source>
</evidence>
<feature type="active site" description="Tele-AMP-histidine intermediate" evidence="1">
    <location>
        <position position="98"/>
    </location>
</feature>
<dbReference type="InterPro" id="IPR011146">
    <property type="entry name" value="HIT-like"/>
</dbReference>
<gene>
    <name evidence="5" type="ORF">P9B03_09180</name>
</gene>
<evidence type="ECO:0000313" key="5">
    <source>
        <dbReference type="EMBL" id="MEC1178652.1"/>
    </source>
</evidence>
<comment type="caution">
    <text evidence="5">The sequence shown here is derived from an EMBL/GenBank/DDBJ whole genome shotgun (WGS) entry which is preliminary data.</text>
</comment>
<protein>
    <submittedName>
        <fullName evidence="5">HIT domain-containing protein</fullName>
    </submittedName>
</protein>
<organism evidence="5 6">
    <name type="scientific">Metasolibacillus meyeri</name>
    <dbReference type="NCBI Taxonomy" id="1071052"/>
    <lineage>
        <taxon>Bacteria</taxon>
        <taxon>Bacillati</taxon>
        <taxon>Bacillota</taxon>
        <taxon>Bacilli</taxon>
        <taxon>Bacillales</taxon>
        <taxon>Caryophanaceae</taxon>
        <taxon>Metasolibacillus</taxon>
    </lineage>
</organism>
<dbReference type="InterPro" id="IPR036265">
    <property type="entry name" value="HIT-like_sf"/>
</dbReference>
<dbReference type="GO" id="GO:0003824">
    <property type="term" value="F:catalytic activity"/>
    <property type="evidence" value="ECO:0007669"/>
    <property type="project" value="InterPro"/>
</dbReference>
<keyword evidence="6" id="KW-1185">Reference proteome</keyword>
<dbReference type="GO" id="GO:0009117">
    <property type="term" value="P:nucleotide metabolic process"/>
    <property type="evidence" value="ECO:0007669"/>
    <property type="project" value="TreeGrafter"/>
</dbReference>
<feature type="domain" description="HIT" evidence="4">
    <location>
        <begin position="6"/>
        <end position="111"/>
    </location>
</feature>
<accession>A0AAW9NLZ8</accession>
<dbReference type="AlphaFoldDB" id="A0AAW9NLZ8"/>
<dbReference type="RefSeq" id="WP_326123134.1">
    <property type="nucleotide sequence ID" value="NZ_JARSFG010000012.1"/>
</dbReference>
<evidence type="ECO:0000313" key="6">
    <source>
        <dbReference type="Proteomes" id="UP001344888"/>
    </source>
</evidence>
<evidence type="ECO:0000256" key="2">
    <source>
        <dbReference type="PIRSR" id="PIRSR601310-3"/>
    </source>
</evidence>
<dbReference type="Proteomes" id="UP001344888">
    <property type="component" value="Unassembled WGS sequence"/>
</dbReference>
<dbReference type="Gene3D" id="3.30.428.10">
    <property type="entry name" value="HIT-like"/>
    <property type="match status" value="1"/>
</dbReference>
<proteinExistence type="predicted"/>
<dbReference type="PANTHER" id="PTHR46648:SF1">
    <property type="entry name" value="ADENOSINE 5'-MONOPHOSPHORAMIDASE HNT1"/>
    <property type="match status" value="1"/>
</dbReference>
<feature type="short sequence motif" description="Histidine triad motif" evidence="2 3">
    <location>
        <begin position="96"/>
        <end position="100"/>
    </location>
</feature>
<evidence type="ECO:0000256" key="1">
    <source>
        <dbReference type="PIRSR" id="PIRSR601310-1"/>
    </source>
</evidence>
<reference evidence="5 6" key="1">
    <citation type="submission" date="2023-03" db="EMBL/GenBank/DDBJ databases">
        <title>Bacillus Genome Sequencing.</title>
        <authorList>
            <person name="Dunlap C."/>
        </authorList>
    </citation>
    <scope>NUCLEOTIDE SEQUENCE [LARGE SCALE GENOMIC DNA]</scope>
    <source>
        <strain evidence="5 6">B-59205</strain>
    </source>
</reference>
<dbReference type="PRINTS" id="PR00332">
    <property type="entry name" value="HISTRIAD"/>
</dbReference>
<dbReference type="Pfam" id="PF01230">
    <property type="entry name" value="HIT"/>
    <property type="match status" value="1"/>
</dbReference>
<name>A0AAW9NLZ8_9BACL</name>
<evidence type="ECO:0000256" key="3">
    <source>
        <dbReference type="PROSITE-ProRule" id="PRU00464"/>
    </source>
</evidence>
<dbReference type="PANTHER" id="PTHR46648">
    <property type="entry name" value="HIT FAMILY PROTEIN 1"/>
    <property type="match status" value="1"/>
</dbReference>
<sequence>MSKSCIFCEILNKKEHAFIIFDNDKLCCILDKYPINKGHILVIPKKHYKEFSDVEDEVLSEIMIIAKKLAIVVEKMLKTDGITFMQNNGIFKDVGHYHLHIIPRFKDDGFGWLDPDYEPTIQEISKFHHELIKGLSINN</sequence>